<dbReference type="AlphaFoldDB" id="A0A917DVS7"/>
<dbReference type="RefSeq" id="WP_188768821.1">
    <property type="nucleotide sequence ID" value="NZ_BMKK01000009.1"/>
</dbReference>
<evidence type="ECO:0008006" key="4">
    <source>
        <dbReference type="Google" id="ProtNLM"/>
    </source>
</evidence>
<name>A0A917DVS7_9BACT</name>
<protein>
    <recommendedName>
        <fullName evidence="4">Lipoprotein</fullName>
    </recommendedName>
</protein>
<keyword evidence="3" id="KW-1185">Reference proteome</keyword>
<sequence>MKMLLIIMLSILVNTCTNEAEDNTAPLMEANAIIFNNNLPVDGCAEHISLIDAKGDRIKDVLPTEASSAMFKSLLNAEIAKLPENTYTGNLSFPVILKYKTTQEKGELICGWGSKSTVEKIEIVNITKK</sequence>
<accession>A0A917DVS7</accession>
<feature type="chain" id="PRO_5037826160" description="Lipoprotein" evidence="1">
    <location>
        <begin position="21"/>
        <end position="129"/>
    </location>
</feature>
<gene>
    <name evidence="2" type="ORF">GCM10011514_40340</name>
</gene>
<comment type="caution">
    <text evidence="2">The sequence shown here is derived from an EMBL/GenBank/DDBJ whole genome shotgun (WGS) entry which is preliminary data.</text>
</comment>
<feature type="signal peptide" evidence="1">
    <location>
        <begin position="1"/>
        <end position="20"/>
    </location>
</feature>
<proteinExistence type="predicted"/>
<evidence type="ECO:0000256" key="1">
    <source>
        <dbReference type="SAM" id="SignalP"/>
    </source>
</evidence>
<evidence type="ECO:0000313" key="3">
    <source>
        <dbReference type="Proteomes" id="UP000609064"/>
    </source>
</evidence>
<reference evidence="2" key="1">
    <citation type="journal article" date="2014" name="Int. J. Syst. Evol. Microbiol.">
        <title>Complete genome sequence of Corynebacterium casei LMG S-19264T (=DSM 44701T), isolated from a smear-ripened cheese.</title>
        <authorList>
            <consortium name="US DOE Joint Genome Institute (JGI-PGF)"/>
            <person name="Walter F."/>
            <person name="Albersmeier A."/>
            <person name="Kalinowski J."/>
            <person name="Ruckert C."/>
        </authorList>
    </citation>
    <scope>NUCLEOTIDE SEQUENCE</scope>
    <source>
        <strain evidence="2">CGMCC 1.15958</strain>
    </source>
</reference>
<organism evidence="2 3">
    <name type="scientific">Emticicia aquatilis</name>
    <dbReference type="NCBI Taxonomy" id="1537369"/>
    <lineage>
        <taxon>Bacteria</taxon>
        <taxon>Pseudomonadati</taxon>
        <taxon>Bacteroidota</taxon>
        <taxon>Cytophagia</taxon>
        <taxon>Cytophagales</taxon>
        <taxon>Leadbetterellaceae</taxon>
        <taxon>Emticicia</taxon>
    </lineage>
</organism>
<dbReference type="EMBL" id="BMKK01000009">
    <property type="protein sequence ID" value="GGD72120.1"/>
    <property type="molecule type" value="Genomic_DNA"/>
</dbReference>
<evidence type="ECO:0000313" key="2">
    <source>
        <dbReference type="EMBL" id="GGD72120.1"/>
    </source>
</evidence>
<reference evidence="2" key="2">
    <citation type="submission" date="2020-09" db="EMBL/GenBank/DDBJ databases">
        <authorList>
            <person name="Sun Q."/>
            <person name="Zhou Y."/>
        </authorList>
    </citation>
    <scope>NUCLEOTIDE SEQUENCE</scope>
    <source>
        <strain evidence="2">CGMCC 1.15958</strain>
    </source>
</reference>
<dbReference type="Proteomes" id="UP000609064">
    <property type="component" value="Unassembled WGS sequence"/>
</dbReference>
<keyword evidence="1" id="KW-0732">Signal</keyword>